<gene>
    <name evidence="1" type="ORF">PSTT_00512</name>
</gene>
<dbReference type="EMBL" id="PKSL01000002">
    <property type="protein sequence ID" value="POW17669.1"/>
    <property type="molecule type" value="Genomic_DNA"/>
</dbReference>
<proteinExistence type="predicted"/>
<name>A0A2S4W7D3_9BASI</name>
<evidence type="ECO:0000313" key="2">
    <source>
        <dbReference type="Proteomes" id="UP000239156"/>
    </source>
</evidence>
<comment type="caution">
    <text evidence="1">The sequence shown here is derived from an EMBL/GenBank/DDBJ whole genome shotgun (WGS) entry which is preliminary data.</text>
</comment>
<accession>A0A2S4W7D3</accession>
<protein>
    <submittedName>
        <fullName evidence="1">Uncharacterized protein</fullName>
    </submittedName>
</protein>
<dbReference type="VEuPathDB" id="FungiDB:PSTT_00512"/>
<reference evidence="1" key="1">
    <citation type="submission" date="2017-12" db="EMBL/GenBank/DDBJ databases">
        <title>Gene loss provides genomic basis for host adaptation in cereal stripe rust fungi.</title>
        <authorList>
            <person name="Xia C."/>
        </authorList>
    </citation>
    <scope>NUCLEOTIDE SEQUENCE [LARGE SCALE GENOMIC DNA]</scope>
    <source>
        <strain evidence="1">93-210</strain>
    </source>
</reference>
<keyword evidence="2" id="KW-1185">Reference proteome</keyword>
<organism evidence="1 2">
    <name type="scientific">Puccinia striiformis</name>
    <dbReference type="NCBI Taxonomy" id="27350"/>
    <lineage>
        <taxon>Eukaryota</taxon>
        <taxon>Fungi</taxon>
        <taxon>Dikarya</taxon>
        <taxon>Basidiomycota</taxon>
        <taxon>Pucciniomycotina</taxon>
        <taxon>Pucciniomycetes</taxon>
        <taxon>Pucciniales</taxon>
        <taxon>Pucciniaceae</taxon>
        <taxon>Puccinia</taxon>
    </lineage>
</organism>
<evidence type="ECO:0000313" key="1">
    <source>
        <dbReference type="EMBL" id="POW17669.1"/>
    </source>
</evidence>
<dbReference type="Proteomes" id="UP000239156">
    <property type="component" value="Unassembled WGS sequence"/>
</dbReference>
<sequence>MIVTKTVVIMEILIMKQEKVWSGKILRI</sequence>
<dbReference type="AlphaFoldDB" id="A0A2S4W7D3"/>